<reference evidence="2 3" key="1">
    <citation type="submission" date="2018-09" db="EMBL/GenBank/DDBJ databases">
        <authorList>
            <person name="Zhu H."/>
        </authorList>
    </citation>
    <scope>NUCLEOTIDE SEQUENCE [LARGE SCALE GENOMIC DNA]</scope>
    <source>
        <strain evidence="2 3">K2W22B-5</strain>
    </source>
</reference>
<evidence type="ECO:0000313" key="2">
    <source>
        <dbReference type="EMBL" id="RJF76493.1"/>
    </source>
</evidence>
<dbReference type="Proteomes" id="UP000283458">
    <property type="component" value="Unassembled WGS sequence"/>
</dbReference>
<comment type="caution">
    <text evidence="2">The sequence shown here is derived from an EMBL/GenBank/DDBJ whole genome shotgun (WGS) entry which is preliminary data.</text>
</comment>
<evidence type="ECO:0000256" key="1">
    <source>
        <dbReference type="SAM" id="MobiDB-lite"/>
    </source>
</evidence>
<dbReference type="AlphaFoldDB" id="A0A418VK55"/>
<accession>A0A418VK55</accession>
<feature type="compositionally biased region" description="Basic and acidic residues" evidence="1">
    <location>
        <begin position="51"/>
        <end position="60"/>
    </location>
</feature>
<gene>
    <name evidence="2" type="ORF">D3877_28990</name>
</gene>
<feature type="region of interest" description="Disordered" evidence="1">
    <location>
        <begin position="22"/>
        <end position="60"/>
    </location>
</feature>
<sequence length="60" mass="6992">MEDWLALMEDRFAHMEDWFAPPPLRLDGPQDRPAPYRSAQADSEAEEGMVMEERFAPPRT</sequence>
<protein>
    <submittedName>
        <fullName evidence="2">Uncharacterized protein</fullName>
    </submittedName>
</protein>
<evidence type="ECO:0000313" key="3">
    <source>
        <dbReference type="Proteomes" id="UP000283458"/>
    </source>
</evidence>
<dbReference type="EMBL" id="QYUL01000007">
    <property type="protein sequence ID" value="RJF76493.1"/>
    <property type="molecule type" value="Genomic_DNA"/>
</dbReference>
<proteinExistence type="predicted"/>
<keyword evidence="3" id="KW-1185">Reference proteome</keyword>
<organism evidence="2 3">
    <name type="scientific">Azospirillum cavernae</name>
    <dbReference type="NCBI Taxonomy" id="2320860"/>
    <lineage>
        <taxon>Bacteria</taxon>
        <taxon>Pseudomonadati</taxon>
        <taxon>Pseudomonadota</taxon>
        <taxon>Alphaproteobacteria</taxon>
        <taxon>Rhodospirillales</taxon>
        <taxon>Azospirillaceae</taxon>
        <taxon>Azospirillum</taxon>
    </lineage>
</organism>
<name>A0A418VK55_9PROT</name>